<dbReference type="InterPro" id="IPR001138">
    <property type="entry name" value="Zn2Cys6_DnaBD"/>
</dbReference>
<dbReference type="Pfam" id="PF00172">
    <property type="entry name" value="Zn_clus"/>
    <property type="match status" value="1"/>
</dbReference>
<evidence type="ECO:0000256" key="2">
    <source>
        <dbReference type="SAM" id="Phobius"/>
    </source>
</evidence>
<keyword evidence="5" id="KW-1185">Reference proteome</keyword>
<dbReference type="PANTHER" id="PTHR47784:SF5">
    <property type="entry name" value="STEROL UPTAKE CONTROL PROTEIN 2"/>
    <property type="match status" value="1"/>
</dbReference>
<dbReference type="EMBL" id="JAGMWT010000021">
    <property type="protein sequence ID" value="KAH7112502.1"/>
    <property type="molecule type" value="Genomic_DNA"/>
</dbReference>
<proteinExistence type="predicted"/>
<keyword evidence="2" id="KW-0812">Transmembrane</keyword>
<dbReference type="PROSITE" id="PS50048">
    <property type="entry name" value="ZN2_CY6_FUNGAL_2"/>
    <property type="match status" value="1"/>
</dbReference>
<dbReference type="Gene3D" id="4.10.240.10">
    <property type="entry name" value="Zn(2)-C6 fungal-type DNA-binding domain"/>
    <property type="match status" value="1"/>
</dbReference>
<sequence>MSLRKPHSKSRFGCLPCKKRHIKCGEETPICRNCINRRVTCIYGLPRASSPRHASRATSSKDTCHTQCEQNNGMELPLTCRCGQDSMTQCAIPTTKLQELQLMVYYTTTTYETMANSLEDIEIWRKVVPKEAVQHDFLMDELLALSSLHFASQNPGSRWQFAEIAIQYQTSALRKYASALEHVTKDNCDALFICSILITILALAFPNVALMIVRLRERTDSIAESVDPERRQAYLSGIEALKTAFGLMKASTHLGPVIAWPAMVNEKLLKLFKQSDPIAQFIFIHYGVLLLYTRDRWWGRDIGVSLIESLACSLYATDPEWATWTEWARETAALAIQEDRRS</sequence>
<dbReference type="Proteomes" id="UP000700596">
    <property type="component" value="Unassembled WGS sequence"/>
</dbReference>
<keyword evidence="1" id="KW-0539">Nucleus</keyword>
<dbReference type="GO" id="GO:0001228">
    <property type="term" value="F:DNA-binding transcription activator activity, RNA polymerase II-specific"/>
    <property type="evidence" value="ECO:0007669"/>
    <property type="project" value="TreeGrafter"/>
</dbReference>
<dbReference type="InterPro" id="IPR021858">
    <property type="entry name" value="Fun_TF"/>
</dbReference>
<keyword evidence="2" id="KW-1133">Transmembrane helix</keyword>
<dbReference type="SUPFAM" id="SSF57701">
    <property type="entry name" value="Zn2/Cys6 DNA-binding domain"/>
    <property type="match status" value="1"/>
</dbReference>
<evidence type="ECO:0000259" key="3">
    <source>
        <dbReference type="PROSITE" id="PS50048"/>
    </source>
</evidence>
<organism evidence="4 5">
    <name type="scientific">Dendryphion nanum</name>
    <dbReference type="NCBI Taxonomy" id="256645"/>
    <lineage>
        <taxon>Eukaryota</taxon>
        <taxon>Fungi</taxon>
        <taxon>Dikarya</taxon>
        <taxon>Ascomycota</taxon>
        <taxon>Pezizomycotina</taxon>
        <taxon>Dothideomycetes</taxon>
        <taxon>Pleosporomycetidae</taxon>
        <taxon>Pleosporales</taxon>
        <taxon>Torulaceae</taxon>
        <taxon>Dendryphion</taxon>
    </lineage>
</organism>
<dbReference type="PROSITE" id="PS00463">
    <property type="entry name" value="ZN2_CY6_FUNGAL_1"/>
    <property type="match status" value="1"/>
</dbReference>
<keyword evidence="2" id="KW-0472">Membrane</keyword>
<dbReference type="OrthoDB" id="4937900at2759"/>
<dbReference type="CDD" id="cd00067">
    <property type="entry name" value="GAL4"/>
    <property type="match status" value="1"/>
</dbReference>
<gene>
    <name evidence="4" type="ORF">B0J11DRAFT_498101</name>
</gene>
<evidence type="ECO:0000256" key="1">
    <source>
        <dbReference type="ARBA" id="ARBA00023242"/>
    </source>
</evidence>
<dbReference type="AlphaFoldDB" id="A0A9P9IA61"/>
<comment type="caution">
    <text evidence="4">The sequence shown here is derived from an EMBL/GenBank/DDBJ whole genome shotgun (WGS) entry which is preliminary data.</text>
</comment>
<name>A0A9P9IA61_9PLEO</name>
<protein>
    <recommendedName>
        <fullName evidence="3">Zn(2)-C6 fungal-type domain-containing protein</fullName>
    </recommendedName>
</protein>
<dbReference type="Pfam" id="PF11951">
    <property type="entry name" value="Fungal_trans_2"/>
    <property type="match status" value="1"/>
</dbReference>
<evidence type="ECO:0000313" key="4">
    <source>
        <dbReference type="EMBL" id="KAH7112502.1"/>
    </source>
</evidence>
<dbReference type="PANTHER" id="PTHR47784">
    <property type="entry name" value="STEROL UPTAKE CONTROL PROTEIN 2"/>
    <property type="match status" value="1"/>
</dbReference>
<dbReference type="GO" id="GO:0008270">
    <property type="term" value="F:zinc ion binding"/>
    <property type="evidence" value="ECO:0007669"/>
    <property type="project" value="InterPro"/>
</dbReference>
<feature type="transmembrane region" description="Helical" evidence="2">
    <location>
        <begin position="190"/>
        <end position="213"/>
    </location>
</feature>
<dbReference type="SMART" id="SM00066">
    <property type="entry name" value="GAL4"/>
    <property type="match status" value="1"/>
</dbReference>
<dbReference type="InterPro" id="IPR036864">
    <property type="entry name" value="Zn2-C6_fun-type_DNA-bd_sf"/>
</dbReference>
<accession>A0A9P9IA61</accession>
<reference evidence="4" key="1">
    <citation type="journal article" date="2021" name="Nat. Commun.">
        <title>Genetic determinants of endophytism in the Arabidopsis root mycobiome.</title>
        <authorList>
            <person name="Mesny F."/>
            <person name="Miyauchi S."/>
            <person name="Thiergart T."/>
            <person name="Pickel B."/>
            <person name="Atanasova L."/>
            <person name="Karlsson M."/>
            <person name="Huettel B."/>
            <person name="Barry K.W."/>
            <person name="Haridas S."/>
            <person name="Chen C."/>
            <person name="Bauer D."/>
            <person name="Andreopoulos W."/>
            <person name="Pangilinan J."/>
            <person name="LaButti K."/>
            <person name="Riley R."/>
            <person name="Lipzen A."/>
            <person name="Clum A."/>
            <person name="Drula E."/>
            <person name="Henrissat B."/>
            <person name="Kohler A."/>
            <person name="Grigoriev I.V."/>
            <person name="Martin F.M."/>
            <person name="Hacquard S."/>
        </authorList>
    </citation>
    <scope>NUCLEOTIDE SEQUENCE</scope>
    <source>
        <strain evidence="4">MPI-CAGE-CH-0243</strain>
    </source>
</reference>
<dbReference type="InterPro" id="IPR053157">
    <property type="entry name" value="Sterol_Uptake_Regulator"/>
</dbReference>
<evidence type="ECO:0000313" key="5">
    <source>
        <dbReference type="Proteomes" id="UP000700596"/>
    </source>
</evidence>
<feature type="domain" description="Zn(2)-C6 fungal-type" evidence="3">
    <location>
        <begin position="13"/>
        <end position="43"/>
    </location>
</feature>